<accession>A0A2A2HZI7</accession>
<gene>
    <name evidence="1" type="primary">casA</name>
    <name evidence="1" type="ORF">CF392_16300</name>
</gene>
<evidence type="ECO:0000313" key="2">
    <source>
        <dbReference type="Proteomes" id="UP000218332"/>
    </source>
</evidence>
<name>A0A2A2HZI7_9GAMM</name>
<evidence type="ECO:0000313" key="1">
    <source>
        <dbReference type="EMBL" id="PAV24436.1"/>
    </source>
</evidence>
<sequence length="172" mass="19471">MCGIRTAGPMSRPALPMTKVFPWLGKTKVSDKGQGTYPDDVHPLHSYWAMPRRMRLNIDASSCECDLCGRRGEYTVSSLRTRNYGFNYDGPWTHPLTPYRFDPKKPEQLPYSRKAQTDGLGYRHWEALTMKDEEEKGFLPAPVVLDYVAKCDKADDRGRGVAGGSRLVGVWL</sequence>
<dbReference type="Pfam" id="PF09481">
    <property type="entry name" value="CRISPR_Cse1"/>
    <property type="match status" value="1"/>
</dbReference>
<keyword evidence="2" id="KW-1185">Reference proteome</keyword>
<organism evidence="1 2">
    <name type="scientific">Tamilnaduibacter salinus</name>
    <dbReference type="NCBI Taxonomy" id="1484056"/>
    <lineage>
        <taxon>Bacteria</taxon>
        <taxon>Pseudomonadati</taxon>
        <taxon>Pseudomonadota</taxon>
        <taxon>Gammaproteobacteria</taxon>
        <taxon>Pseudomonadales</taxon>
        <taxon>Marinobacteraceae</taxon>
        <taxon>Tamilnaduibacter</taxon>
    </lineage>
</organism>
<dbReference type="EMBL" id="NMPM01000182">
    <property type="protein sequence ID" value="PAV24436.1"/>
    <property type="molecule type" value="Genomic_DNA"/>
</dbReference>
<dbReference type="InterPro" id="IPR013381">
    <property type="entry name" value="CRISPR-assoc_prot_Cse1"/>
</dbReference>
<reference evidence="1 2" key="1">
    <citation type="submission" date="2017-07" db="EMBL/GenBank/DDBJ databases">
        <title>Tamlnaduibacter salinus (Mi-7) genome sequencing.</title>
        <authorList>
            <person name="Verma A."/>
            <person name="Krishnamurthi S."/>
        </authorList>
    </citation>
    <scope>NUCLEOTIDE SEQUENCE [LARGE SCALE GENOMIC DNA]</scope>
    <source>
        <strain evidence="1 2">Mi-7</strain>
    </source>
</reference>
<dbReference type="AlphaFoldDB" id="A0A2A2HZI7"/>
<dbReference type="Proteomes" id="UP000218332">
    <property type="component" value="Unassembled WGS sequence"/>
</dbReference>
<protein>
    <submittedName>
        <fullName evidence="1">Type I-E CRISPR-associated protein Cse1/CasA</fullName>
    </submittedName>
</protein>
<dbReference type="NCBIfam" id="TIGR02547">
    <property type="entry name" value="casA_cse1"/>
    <property type="match status" value="1"/>
</dbReference>
<comment type="caution">
    <text evidence="1">The sequence shown here is derived from an EMBL/GenBank/DDBJ whole genome shotgun (WGS) entry which is preliminary data.</text>
</comment>
<proteinExistence type="predicted"/>